<proteinExistence type="predicted"/>
<gene>
    <name evidence="2" type="ORF">BRAFLDRAFT_79858</name>
</gene>
<feature type="region of interest" description="Disordered" evidence="1">
    <location>
        <begin position="96"/>
        <end position="120"/>
    </location>
</feature>
<feature type="region of interest" description="Disordered" evidence="1">
    <location>
        <begin position="158"/>
        <end position="185"/>
    </location>
</feature>
<name>C3YXY0_BRAFL</name>
<dbReference type="InParanoid" id="C3YXY0"/>
<evidence type="ECO:0000256" key="1">
    <source>
        <dbReference type="SAM" id="MobiDB-lite"/>
    </source>
</evidence>
<feature type="compositionally biased region" description="Low complexity" evidence="1">
    <location>
        <begin position="104"/>
        <end position="114"/>
    </location>
</feature>
<dbReference type="AlphaFoldDB" id="C3YXY0"/>
<evidence type="ECO:0000313" key="2">
    <source>
        <dbReference type="EMBL" id="EEN54939.1"/>
    </source>
</evidence>
<sequence length="199" mass="22350">MQTALAAAEVQPLLKPTIVESPASPPYDCTDNYDFQNHGPMATHRADQVQGDPLCRPTSLWSKVRRSDVRCSLQGTPTFLTAAQYMIQKVQRTKRVEKQDQTSLPLPRFPRSCPCSPPEMERTIKSSKRFNLSPPVSARQYAKSSLNKLTWHSLSISSDEEEASCLASTERKEGEHEELRECINTESASKAKSDLERLV</sequence>
<feature type="compositionally biased region" description="Basic and acidic residues" evidence="1">
    <location>
        <begin position="169"/>
        <end position="185"/>
    </location>
</feature>
<protein>
    <submittedName>
        <fullName evidence="2">Uncharacterized protein</fullName>
    </submittedName>
</protein>
<organism>
    <name type="scientific">Branchiostoma floridae</name>
    <name type="common">Florida lancelet</name>
    <name type="synonym">Amphioxus</name>
    <dbReference type="NCBI Taxonomy" id="7739"/>
    <lineage>
        <taxon>Eukaryota</taxon>
        <taxon>Metazoa</taxon>
        <taxon>Chordata</taxon>
        <taxon>Cephalochordata</taxon>
        <taxon>Leptocardii</taxon>
        <taxon>Amphioxiformes</taxon>
        <taxon>Branchiostomatidae</taxon>
        <taxon>Branchiostoma</taxon>
    </lineage>
</organism>
<reference evidence="2" key="1">
    <citation type="journal article" date="2008" name="Nature">
        <title>The amphioxus genome and the evolution of the chordate karyotype.</title>
        <authorList>
            <consortium name="US DOE Joint Genome Institute (JGI-PGF)"/>
            <person name="Putnam N.H."/>
            <person name="Butts T."/>
            <person name="Ferrier D.E.K."/>
            <person name="Furlong R.F."/>
            <person name="Hellsten U."/>
            <person name="Kawashima T."/>
            <person name="Robinson-Rechavi M."/>
            <person name="Shoguchi E."/>
            <person name="Terry A."/>
            <person name="Yu J.-K."/>
            <person name="Benito-Gutierrez E.L."/>
            <person name="Dubchak I."/>
            <person name="Garcia-Fernandez J."/>
            <person name="Gibson-Brown J.J."/>
            <person name="Grigoriev I.V."/>
            <person name="Horton A.C."/>
            <person name="de Jong P.J."/>
            <person name="Jurka J."/>
            <person name="Kapitonov V.V."/>
            <person name="Kohara Y."/>
            <person name="Kuroki Y."/>
            <person name="Lindquist E."/>
            <person name="Lucas S."/>
            <person name="Osoegawa K."/>
            <person name="Pennacchio L.A."/>
            <person name="Salamov A.A."/>
            <person name="Satou Y."/>
            <person name="Sauka-Spengler T."/>
            <person name="Schmutz J."/>
            <person name="Shin-I T."/>
            <person name="Toyoda A."/>
            <person name="Bronner-Fraser M."/>
            <person name="Fujiyama A."/>
            <person name="Holland L.Z."/>
            <person name="Holland P.W.H."/>
            <person name="Satoh N."/>
            <person name="Rokhsar D.S."/>
        </authorList>
    </citation>
    <scope>NUCLEOTIDE SEQUENCE [LARGE SCALE GENOMIC DNA]</scope>
    <source>
        <strain evidence="2">S238N-H82</strain>
        <tissue evidence="2">Testes</tissue>
    </source>
</reference>
<accession>C3YXY0</accession>
<dbReference type="EMBL" id="GG666563">
    <property type="protein sequence ID" value="EEN54939.1"/>
    <property type="molecule type" value="Genomic_DNA"/>
</dbReference>